<organism evidence="2 3">
    <name type="scientific">Clydaea vesicula</name>
    <dbReference type="NCBI Taxonomy" id="447962"/>
    <lineage>
        <taxon>Eukaryota</taxon>
        <taxon>Fungi</taxon>
        <taxon>Fungi incertae sedis</taxon>
        <taxon>Chytridiomycota</taxon>
        <taxon>Chytridiomycota incertae sedis</taxon>
        <taxon>Chytridiomycetes</taxon>
        <taxon>Lobulomycetales</taxon>
        <taxon>Lobulomycetaceae</taxon>
        <taxon>Clydaea</taxon>
    </lineage>
</organism>
<dbReference type="PANTHER" id="PTHR10983:SF16">
    <property type="entry name" value="LYSOCARDIOLIPIN ACYLTRANSFERASE 1"/>
    <property type="match status" value="1"/>
</dbReference>
<evidence type="ECO:0000256" key="1">
    <source>
        <dbReference type="SAM" id="Coils"/>
    </source>
</evidence>
<dbReference type="Gene3D" id="1.10.287.1060">
    <property type="entry name" value="ESAT-6-like"/>
    <property type="match status" value="1"/>
</dbReference>
<keyword evidence="1" id="KW-0175">Coiled coil</keyword>
<evidence type="ECO:0000313" key="2">
    <source>
        <dbReference type="EMBL" id="KAJ3203817.1"/>
    </source>
</evidence>
<dbReference type="GO" id="GO:0007034">
    <property type="term" value="P:vacuolar transport"/>
    <property type="evidence" value="ECO:0007669"/>
    <property type="project" value="InterPro"/>
</dbReference>
<sequence length="265" mass="30786">MVNTPINRHTSDNYIAKIGYDIKLKHVLFPKTLGLAICLNELEGDVSDLFDLTIGYSGLKEEDVPHEVYSVPSVLFGGPNSHPKEIHIHVKHYLASEIPGFSKTSCNEPGKFLENTTRLAEFEIWLRKLYKEKDNMMKNFFNFKKFTSCSNNGGIVIENFRENQVKIKIIPQLKDWLTIFEMGGNQSTPKITVQDKAQLDLKIQRDKLKRYQKQIEKVVEREVEIAKIHLKNNDKRRALLALKKKKFQLQLLEKTDQQLFNLEQL</sequence>
<dbReference type="AlphaFoldDB" id="A0AAD5TUE9"/>
<protein>
    <submittedName>
        <fullName evidence="2">Vacuolar protein sorting-associated protein 20</fullName>
    </submittedName>
</protein>
<comment type="caution">
    <text evidence="2">The sequence shown here is derived from an EMBL/GenBank/DDBJ whole genome shotgun (WGS) entry which is preliminary data.</text>
</comment>
<keyword evidence="3" id="KW-1185">Reference proteome</keyword>
<feature type="non-terminal residue" evidence="2">
    <location>
        <position position="1"/>
    </location>
</feature>
<dbReference type="Proteomes" id="UP001211065">
    <property type="component" value="Unassembled WGS sequence"/>
</dbReference>
<dbReference type="Pfam" id="PF03357">
    <property type="entry name" value="Snf7"/>
    <property type="match status" value="1"/>
</dbReference>
<dbReference type="PANTHER" id="PTHR10983">
    <property type="entry name" value="1-ACYLGLYCEROL-3-PHOSPHATE ACYLTRANSFERASE-RELATED"/>
    <property type="match status" value="1"/>
</dbReference>
<gene>
    <name evidence="2" type="primary">VPS20</name>
    <name evidence="2" type="ORF">HK099_001357</name>
</gene>
<dbReference type="EMBL" id="JADGJW010001376">
    <property type="protein sequence ID" value="KAJ3203817.1"/>
    <property type="molecule type" value="Genomic_DNA"/>
</dbReference>
<accession>A0AAD5TUE9</accession>
<name>A0AAD5TUE9_9FUNG</name>
<evidence type="ECO:0000313" key="3">
    <source>
        <dbReference type="Proteomes" id="UP001211065"/>
    </source>
</evidence>
<proteinExistence type="predicted"/>
<dbReference type="GO" id="GO:0016746">
    <property type="term" value="F:acyltransferase activity"/>
    <property type="evidence" value="ECO:0007669"/>
    <property type="project" value="TreeGrafter"/>
</dbReference>
<reference evidence="2" key="1">
    <citation type="submission" date="2020-05" db="EMBL/GenBank/DDBJ databases">
        <title>Phylogenomic resolution of chytrid fungi.</title>
        <authorList>
            <person name="Stajich J.E."/>
            <person name="Amses K."/>
            <person name="Simmons R."/>
            <person name="Seto K."/>
            <person name="Myers J."/>
            <person name="Bonds A."/>
            <person name="Quandt C.A."/>
            <person name="Barry K."/>
            <person name="Liu P."/>
            <person name="Grigoriev I."/>
            <person name="Longcore J.E."/>
            <person name="James T.Y."/>
        </authorList>
    </citation>
    <scope>NUCLEOTIDE SEQUENCE</scope>
    <source>
        <strain evidence="2">JEL0476</strain>
    </source>
</reference>
<dbReference type="GO" id="GO:0005783">
    <property type="term" value="C:endoplasmic reticulum"/>
    <property type="evidence" value="ECO:0007669"/>
    <property type="project" value="TreeGrafter"/>
</dbReference>
<feature type="coiled-coil region" evidence="1">
    <location>
        <begin position="194"/>
        <end position="221"/>
    </location>
</feature>
<dbReference type="GO" id="GO:0036149">
    <property type="term" value="P:phosphatidylinositol acyl-chain remodeling"/>
    <property type="evidence" value="ECO:0007669"/>
    <property type="project" value="TreeGrafter"/>
</dbReference>
<dbReference type="InterPro" id="IPR005024">
    <property type="entry name" value="Snf7_fam"/>
</dbReference>